<accession>F6FJ70</accession>
<dbReference type="BioCyc" id="MHAE859194:G1GR7-1010-MONOMER"/>
<gene>
    <name evidence="2" type="ordered locus">MHF_1014</name>
</gene>
<evidence type="ECO:0000313" key="2">
    <source>
        <dbReference type="EMBL" id="AEG73268.1"/>
    </source>
</evidence>
<organism evidence="2 3">
    <name type="scientific">Mycoplasma haemofelis (strain Ohio2)</name>
    <dbReference type="NCBI Taxonomy" id="859194"/>
    <lineage>
        <taxon>Bacteria</taxon>
        <taxon>Bacillati</taxon>
        <taxon>Mycoplasmatota</taxon>
        <taxon>Mollicutes</taxon>
        <taxon>Mycoplasmataceae</taxon>
        <taxon>Mycoplasma</taxon>
    </lineage>
</organism>
<name>F6FJ70_MYCHI</name>
<reference evidence="2 3" key="1">
    <citation type="journal article" date="2011" name="J. Bacteriol.">
        <title>Complete genome sequences of two hemotropic Mycoplasmas, Mycoplasma haemofelis strain Ohio2 and Mycoplasma suis strain Illinois.</title>
        <authorList>
            <person name="Messick J.B."/>
            <person name="Santos A.P."/>
            <person name="Guimaraes A.M."/>
        </authorList>
    </citation>
    <scope>NUCLEOTIDE SEQUENCE [LARGE SCALE GENOMIC DNA]</scope>
    <source>
        <strain evidence="2 3">Ohio2</strain>
    </source>
</reference>
<evidence type="ECO:0000313" key="3">
    <source>
        <dbReference type="Proteomes" id="UP000007952"/>
    </source>
</evidence>
<dbReference type="KEGG" id="mhf:MHF_1014"/>
<dbReference type="STRING" id="859194.MHF_1014"/>
<dbReference type="HOGENOM" id="CLU_083871_0_0_14"/>
<proteinExistence type="predicted"/>
<evidence type="ECO:0000256" key="1">
    <source>
        <dbReference type="SAM" id="MobiDB-lite"/>
    </source>
</evidence>
<reference key="2">
    <citation type="submission" date="2011-05" db="EMBL/GenBank/DDBJ databases">
        <title>The Genome of Mycoplasma haemofelis Strain Ohio2, a pathogenic hemoplasma of the cat.</title>
        <authorList>
            <person name="Santos A.P."/>
            <person name="Guimaraes A.M.S."/>
            <person name="SanMiguel P.J."/>
            <person name="Martin S.W."/>
            <person name="Messick J.B."/>
        </authorList>
    </citation>
    <scope>NUCLEOTIDE SEQUENCE</scope>
    <source>
        <strain>Ohio2</strain>
    </source>
</reference>
<dbReference type="Proteomes" id="UP000007952">
    <property type="component" value="Chromosome"/>
</dbReference>
<sequence>MSAKTTLLKGLGASATAGTVATGGFFAWKGLSQTSDITSRLTGEGLSVADVNKKGPWRVIYLTKKDVEGFSDFVDASDQENAVSQLQKKCSELLSASPQDENYEKSYEQVKKWCVNPELKTIEMQFVFDEREWAAAGDDFKSLFTLHQNDGNFINAVQSSTGFFNASMVLDEAKTEVETWCNSLKSKTPEGDDLQNAVSWCTKPESNFKSFMDKKGFRMLNESEWASRFSSLKGGQDSDLSTDVSDDDSDGSKLKGWCEGKKLDTVQIHTLGSDLNKIEARCFVKKE</sequence>
<protein>
    <submittedName>
        <fullName evidence="2">Uncharacterized protein</fullName>
    </submittedName>
</protein>
<dbReference type="AlphaFoldDB" id="F6FJ70"/>
<feature type="region of interest" description="Disordered" evidence="1">
    <location>
        <begin position="231"/>
        <end position="252"/>
    </location>
</feature>
<dbReference type="EMBL" id="CP002808">
    <property type="protein sequence ID" value="AEG73268.1"/>
    <property type="molecule type" value="Genomic_DNA"/>
</dbReference>